<accession>A0A918WBT9</accession>
<comment type="caution">
    <text evidence="2">The sequence shown here is derived from an EMBL/GenBank/DDBJ whole genome shotgun (WGS) entry which is preliminary data.</text>
</comment>
<dbReference type="Proteomes" id="UP000644020">
    <property type="component" value="Unassembled WGS sequence"/>
</dbReference>
<reference evidence="2" key="1">
    <citation type="journal article" date="2014" name="Int. J. Syst. Evol. Microbiol.">
        <title>Complete genome sequence of Corynebacterium casei LMG S-19264T (=DSM 44701T), isolated from a smear-ripened cheese.</title>
        <authorList>
            <consortium name="US DOE Joint Genome Institute (JGI-PGF)"/>
            <person name="Walter F."/>
            <person name="Albersmeier A."/>
            <person name="Kalinowski J."/>
            <person name="Ruckert C."/>
        </authorList>
    </citation>
    <scope>NUCLEOTIDE SEQUENCE</scope>
    <source>
        <strain evidence="2">JCM 4518</strain>
    </source>
</reference>
<reference evidence="2" key="2">
    <citation type="submission" date="2020-09" db="EMBL/GenBank/DDBJ databases">
        <authorList>
            <person name="Sun Q."/>
            <person name="Ohkuma M."/>
        </authorList>
    </citation>
    <scope>NUCLEOTIDE SEQUENCE</scope>
    <source>
        <strain evidence="2">JCM 4518</strain>
    </source>
</reference>
<dbReference type="RefSeq" id="WP_189980649.1">
    <property type="nucleotide sequence ID" value="NZ_BMUL01000013.1"/>
</dbReference>
<evidence type="ECO:0000313" key="2">
    <source>
        <dbReference type="EMBL" id="GHA98183.1"/>
    </source>
</evidence>
<keyword evidence="3" id="KW-1185">Reference proteome</keyword>
<dbReference type="Pfam" id="PF03364">
    <property type="entry name" value="Polyketide_cyc"/>
    <property type="match status" value="1"/>
</dbReference>
<dbReference type="InterPro" id="IPR023393">
    <property type="entry name" value="START-like_dom_sf"/>
</dbReference>
<evidence type="ECO:0000259" key="1">
    <source>
        <dbReference type="Pfam" id="PF03364"/>
    </source>
</evidence>
<dbReference type="AlphaFoldDB" id="A0A918WBT9"/>
<dbReference type="InterPro" id="IPR005031">
    <property type="entry name" value="COQ10_START"/>
</dbReference>
<dbReference type="Gene3D" id="3.30.530.20">
    <property type="match status" value="1"/>
</dbReference>
<evidence type="ECO:0000313" key="3">
    <source>
        <dbReference type="Proteomes" id="UP000644020"/>
    </source>
</evidence>
<sequence>MTTRTLKATVAAPAAEVVERLADGAFLTAHAADVRSVSDTGDGLQSWELAFRGGTARWTQRVERTGGPDGTPYRLGFTQTDGDFQEYEGAWTAVDVPGGSEVVLTVGYRTSVPHLAGAIDSAVGVVLVRAAHQALSAVAGGEVRVTGGAHWLGDPAAYVRRA</sequence>
<organism evidence="2 3">
    <name type="scientific">Streptomyces termitum</name>
    <dbReference type="NCBI Taxonomy" id="67368"/>
    <lineage>
        <taxon>Bacteria</taxon>
        <taxon>Bacillati</taxon>
        <taxon>Actinomycetota</taxon>
        <taxon>Actinomycetes</taxon>
        <taxon>Kitasatosporales</taxon>
        <taxon>Streptomycetaceae</taxon>
        <taxon>Streptomyces</taxon>
    </lineage>
</organism>
<dbReference type="EMBL" id="BMUL01000013">
    <property type="protein sequence ID" value="GHA98183.1"/>
    <property type="molecule type" value="Genomic_DNA"/>
</dbReference>
<feature type="domain" description="Coenzyme Q-binding protein COQ10 START" evidence="1">
    <location>
        <begin position="32"/>
        <end position="120"/>
    </location>
</feature>
<proteinExistence type="predicted"/>
<dbReference type="SUPFAM" id="SSF55961">
    <property type="entry name" value="Bet v1-like"/>
    <property type="match status" value="1"/>
</dbReference>
<protein>
    <recommendedName>
        <fullName evidence="1">Coenzyme Q-binding protein COQ10 START domain-containing protein</fullName>
    </recommendedName>
</protein>
<name>A0A918WBT9_9ACTN</name>
<gene>
    <name evidence="2" type="ORF">GCM10010305_47040</name>
</gene>